<comment type="caution">
    <text evidence="1">The sequence shown here is derived from an EMBL/GenBank/DDBJ whole genome shotgun (WGS) entry which is preliminary data.</text>
</comment>
<name>A0AAD7VTI9_9ASCO</name>
<dbReference type="AlphaFoldDB" id="A0AAD7VTI9"/>
<proteinExistence type="predicted"/>
<protein>
    <submittedName>
        <fullName evidence="1">Uncharacterized protein</fullName>
    </submittedName>
</protein>
<dbReference type="Proteomes" id="UP001217417">
    <property type="component" value="Unassembled WGS sequence"/>
</dbReference>
<evidence type="ECO:0000313" key="2">
    <source>
        <dbReference type="Proteomes" id="UP001217417"/>
    </source>
</evidence>
<accession>A0AAD7VTI9</accession>
<dbReference type="GeneID" id="80881108"/>
<sequence length="115" mass="12896">MSGGYALPWVTSNNGQLQEAGLSYTNNRNIMVIEKILTPFLIPRAHSRVRVPELVVTKWLGSRHPWTHLVRGESAYRIKEESVRTPLIPRAHTLSPVPTVEYASPELASESAYSD</sequence>
<keyword evidence="2" id="KW-1185">Reference proteome</keyword>
<dbReference type="EMBL" id="JARPMG010000004">
    <property type="protein sequence ID" value="KAJ8101021.1"/>
    <property type="molecule type" value="Genomic_DNA"/>
</dbReference>
<evidence type="ECO:0000313" key="1">
    <source>
        <dbReference type="EMBL" id="KAJ8101021.1"/>
    </source>
</evidence>
<organism evidence="1 2">
    <name type="scientific">Lipomyces tetrasporus</name>
    <dbReference type="NCBI Taxonomy" id="54092"/>
    <lineage>
        <taxon>Eukaryota</taxon>
        <taxon>Fungi</taxon>
        <taxon>Dikarya</taxon>
        <taxon>Ascomycota</taxon>
        <taxon>Saccharomycotina</taxon>
        <taxon>Lipomycetes</taxon>
        <taxon>Lipomycetales</taxon>
        <taxon>Lipomycetaceae</taxon>
        <taxon>Lipomyces</taxon>
    </lineage>
</organism>
<gene>
    <name evidence="1" type="ORF">POJ06DRAFT_237181</name>
</gene>
<reference evidence="1" key="1">
    <citation type="submission" date="2023-03" db="EMBL/GenBank/DDBJ databases">
        <title>Near-Complete genome sequence of Lipomyces tetrasporous NRRL Y-64009, an oleaginous yeast capable of growing on lignocellulosic hydrolysates.</title>
        <authorList>
            <consortium name="Lawrence Berkeley National Laboratory"/>
            <person name="Jagtap S.S."/>
            <person name="Liu J.-J."/>
            <person name="Walukiewicz H.E."/>
            <person name="Pangilinan J."/>
            <person name="Lipzen A."/>
            <person name="Ahrendt S."/>
            <person name="Koriabine M."/>
            <person name="Cobaugh K."/>
            <person name="Salamov A."/>
            <person name="Yoshinaga Y."/>
            <person name="Ng V."/>
            <person name="Daum C."/>
            <person name="Grigoriev I.V."/>
            <person name="Slininger P.J."/>
            <person name="Dien B.S."/>
            <person name="Jin Y.-S."/>
            <person name="Rao C.V."/>
        </authorList>
    </citation>
    <scope>NUCLEOTIDE SEQUENCE</scope>
    <source>
        <strain evidence="1">NRRL Y-64009</strain>
    </source>
</reference>
<dbReference type="RefSeq" id="XP_056044471.1">
    <property type="nucleotide sequence ID" value="XM_056185942.1"/>
</dbReference>